<reference evidence="12" key="2">
    <citation type="submission" date="2025-08" db="UniProtKB">
        <authorList>
            <consortium name="Ensembl"/>
        </authorList>
    </citation>
    <scope>IDENTIFICATION</scope>
</reference>
<evidence type="ECO:0000256" key="11">
    <source>
        <dbReference type="ARBA" id="ARBA00073001"/>
    </source>
</evidence>
<dbReference type="AlphaFoldDB" id="G3P6N2"/>
<dbReference type="GO" id="GO:0016192">
    <property type="term" value="P:vesicle-mediated transport"/>
    <property type="evidence" value="ECO:0007669"/>
    <property type="project" value="InterPro"/>
</dbReference>
<dbReference type="STRING" id="69293.ENSGACP00000013250"/>
<keyword evidence="7" id="KW-0653">Protein transport</keyword>
<name>G3P6N2_GASAC</name>
<dbReference type="Gene3D" id="3.40.50.1910">
    <property type="match status" value="1"/>
</dbReference>
<keyword evidence="5" id="KW-0597">Phosphoprotein</keyword>
<keyword evidence="9" id="KW-0472">Membrane</keyword>
<dbReference type="Gene3D" id="1.25.40.60">
    <property type="match status" value="1"/>
</dbReference>
<evidence type="ECO:0000313" key="13">
    <source>
        <dbReference type="Proteomes" id="UP000007635"/>
    </source>
</evidence>
<evidence type="ECO:0000256" key="8">
    <source>
        <dbReference type="ARBA" id="ARBA00023034"/>
    </source>
</evidence>
<dbReference type="PANTHER" id="PTHR11679">
    <property type="entry name" value="VESICLE PROTEIN SORTING-ASSOCIATED"/>
    <property type="match status" value="1"/>
</dbReference>
<sequence>MNVTLAVKQYVSKMIENSGPGMKVLLMDKETTSIVSVVYTQSEILQKEVYLFERIDSQSRDNMKHLKAICFLRPTKENVEHLIQELRRPKYSVYFIYFSNVISKSEIKALAEADEQEVVAEVQGRSWEPSMLARCTQGLTSVLLALKKCPMIRYQLSSDMSKRLAESVKQIITKEYELFDFRKTEVPPLLLILDRSDDAITPLLNQWTYQAMVHELLGLNNNRIDLSRVPGISKDLKEVVLSAENDEFYANNLYLNFGEIGTNIKNLMEDFQKKKPKEQQKLESITDMKAFVDNYPQFKKMSGTVSKHVTVVGELSRLVSERQLMEVSEVEQELSCQNDHSNAQQSLRRLLQSPRLSELDAVRLVMLYALRYERHSSSVLPGLMEELSRRGVSERHRGMVKSMLEYGGKRVRGSDLVTPTDAVAKTKQFFKGLKGVENVYTQHQPLIHDTLDQLIKGRLKDSQFPYLGASSLRDRPQDIVVFLIGGATYEEALTVYNLNRSTPGVRIVLGGSSIHNTRSFLEEVMATAGHSGDRTQGSGRHSNRR</sequence>
<evidence type="ECO:0000256" key="9">
    <source>
        <dbReference type="ARBA" id="ARBA00023136"/>
    </source>
</evidence>
<evidence type="ECO:0000256" key="7">
    <source>
        <dbReference type="ARBA" id="ARBA00022927"/>
    </source>
</evidence>
<dbReference type="InterPro" id="IPR001619">
    <property type="entry name" value="Sec1-like"/>
</dbReference>
<comment type="similarity">
    <text evidence="3">Belongs to the STXBP/unc-18/SEC1 family.</text>
</comment>
<dbReference type="GO" id="GO:0000139">
    <property type="term" value="C:Golgi membrane"/>
    <property type="evidence" value="ECO:0007669"/>
    <property type="project" value="UniProtKB-SubCell"/>
</dbReference>
<dbReference type="GO" id="GO:0015031">
    <property type="term" value="P:protein transport"/>
    <property type="evidence" value="ECO:0007669"/>
    <property type="project" value="UniProtKB-KW"/>
</dbReference>
<evidence type="ECO:0000256" key="1">
    <source>
        <dbReference type="ARBA" id="ARBA00004395"/>
    </source>
</evidence>
<evidence type="ECO:0000256" key="2">
    <source>
        <dbReference type="ARBA" id="ARBA00004481"/>
    </source>
</evidence>
<dbReference type="eggNOG" id="KOG1299">
    <property type="taxonomic scope" value="Eukaryota"/>
</dbReference>
<dbReference type="Ensembl" id="ENSGACT00000013280.2">
    <property type="protein sequence ID" value="ENSGACP00000013255.2"/>
    <property type="gene ID" value="ENSGACG00000009982.2"/>
</dbReference>
<dbReference type="FunFam" id="3.40.50.2060:FF:000003">
    <property type="entry name" value="vacuolar protein sorting-associated protein 45 isoform X1"/>
    <property type="match status" value="1"/>
</dbReference>
<dbReference type="Proteomes" id="UP000007635">
    <property type="component" value="Chromosome X"/>
</dbReference>
<dbReference type="OMA" id="VHQLNNA"/>
<comment type="function">
    <text evidence="10">May play a role in vesicle-mediated protein trafficking from the Golgi stack through the trans-Golgi network.</text>
</comment>
<evidence type="ECO:0000256" key="3">
    <source>
        <dbReference type="ARBA" id="ARBA00009884"/>
    </source>
</evidence>
<organism evidence="12 13">
    <name type="scientific">Gasterosteus aculeatus aculeatus</name>
    <name type="common">three-spined stickleback</name>
    <dbReference type="NCBI Taxonomy" id="481459"/>
    <lineage>
        <taxon>Eukaryota</taxon>
        <taxon>Metazoa</taxon>
        <taxon>Chordata</taxon>
        <taxon>Craniata</taxon>
        <taxon>Vertebrata</taxon>
        <taxon>Euteleostomi</taxon>
        <taxon>Actinopterygii</taxon>
        <taxon>Neopterygii</taxon>
        <taxon>Teleostei</taxon>
        <taxon>Neoteleostei</taxon>
        <taxon>Acanthomorphata</taxon>
        <taxon>Eupercaria</taxon>
        <taxon>Perciformes</taxon>
        <taxon>Cottioidei</taxon>
        <taxon>Gasterosteales</taxon>
        <taxon>Gasterosteidae</taxon>
        <taxon>Gasterosteus</taxon>
    </lineage>
</organism>
<comment type="subcellular location">
    <subcellularLocation>
        <location evidence="2">Endosome membrane</location>
        <topology evidence="2">Peripheral membrane protein</topology>
    </subcellularLocation>
    <subcellularLocation>
        <location evidence="1">Golgi apparatus membrane</location>
        <topology evidence="1">Peripheral membrane protein</topology>
    </subcellularLocation>
</comment>
<keyword evidence="4" id="KW-0813">Transport</keyword>
<dbReference type="GO" id="GO:0010008">
    <property type="term" value="C:endosome membrane"/>
    <property type="evidence" value="ECO:0007669"/>
    <property type="project" value="UniProtKB-SubCell"/>
</dbReference>
<dbReference type="FunCoup" id="G3P6N2">
    <property type="interactions" value="1899"/>
</dbReference>
<dbReference type="InterPro" id="IPR036045">
    <property type="entry name" value="Sec1-like_sf"/>
</dbReference>
<protein>
    <recommendedName>
        <fullName evidence="11">Vacuolar protein sorting-associated protein 45</fullName>
    </recommendedName>
</protein>
<evidence type="ECO:0000256" key="6">
    <source>
        <dbReference type="ARBA" id="ARBA00022753"/>
    </source>
</evidence>
<dbReference type="FunFam" id="1.25.40.60:FF:000003">
    <property type="entry name" value="Vacuolar protein sorting-associated protein 45"/>
    <property type="match status" value="1"/>
</dbReference>
<proteinExistence type="inferred from homology"/>
<keyword evidence="6" id="KW-0967">Endosome</keyword>
<reference evidence="12 13" key="1">
    <citation type="journal article" date="2021" name="G3 (Bethesda)">
        <title>Improved contiguity of the threespine stickleback genome using long-read sequencing.</title>
        <authorList>
            <person name="Nath S."/>
            <person name="Shaw D.E."/>
            <person name="White M.A."/>
        </authorList>
    </citation>
    <scope>NUCLEOTIDE SEQUENCE [LARGE SCALE GENOMIC DNA]</scope>
    <source>
        <strain evidence="12 13">Lake Benthic</strain>
    </source>
</reference>
<dbReference type="Bgee" id="ENSGACG00000009982">
    <property type="expression patterns" value="Expressed in telencephalon and 13 other cell types or tissues"/>
</dbReference>
<dbReference type="InterPro" id="IPR043127">
    <property type="entry name" value="Sec-1-like_dom3a"/>
</dbReference>
<keyword evidence="13" id="KW-1185">Reference proteome</keyword>
<evidence type="ECO:0000256" key="10">
    <source>
        <dbReference type="ARBA" id="ARBA00054745"/>
    </source>
</evidence>
<dbReference type="PIRSF" id="PIRSF005715">
    <property type="entry name" value="VPS45_Sec1"/>
    <property type="match status" value="1"/>
</dbReference>
<dbReference type="SUPFAM" id="SSF56815">
    <property type="entry name" value="Sec1/munc18-like (SM) proteins"/>
    <property type="match status" value="1"/>
</dbReference>
<dbReference type="InterPro" id="IPR027482">
    <property type="entry name" value="Sec1-like_dom2"/>
</dbReference>
<evidence type="ECO:0000313" key="12">
    <source>
        <dbReference type="Ensembl" id="ENSGACP00000013255.2"/>
    </source>
</evidence>
<evidence type="ECO:0000256" key="5">
    <source>
        <dbReference type="ARBA" id="ARBA00022553"/>
    </source>
</evidence>
<dbReference type="GeneTree" id="ENSGT00550000075028"/>
<reference evidence="12" key="3">
    <citation type="submission" date="2025-09" db="UniProtKB">
        <authorList>
            <consortium name="Ensembl"/>
        </authorList>
    </citation>
    <scope>IDENTIFICATION</scope>
</reference>
<dbReference type="FunFam" id="3.90.830.10:FF:000002">
    <property type="entry name" value="Vacuolar protein sorting-associated protein 45"/>
    <property type="match status" value="1"/>
</dbReference>
<dbReference type="Gene3D" id="3.90.830.10">
    <property type="entry name" value="Syntaxin Binding Protein 1, Chain A, domain 2"/>
    <property type="match status" value="1"/>
</dbReference>
<evidence type="ECO:0000256" key="4">
    <source>
        <dbReference type="ARBA" id="ARBA00022448"/>
    </source>
</evidence>
<keyword evidence="8" id="KW-0333">Golgi apparatus</keyword>
<dbReference type="Pfam" id="PF00995">
    <property type="entry name" value="Sec1"/>
    <property type="match status" value="2"/>
</dbReference>
<accession>G3P6N2</accession>